<evidence type="ECO:0000313" key="1">
    <source>
        <dbReference type="EMBL" id="RRD25153.1"/>
    </source>
</evidence>
<dbReference type="NCBIfam" id="TIGR01869">
    <property type="entry name" value="casC_Cse4"/>
    <property type="match status" value="1"/>
</dbReference>
<dbReference type="Proteomes" id="UP000271272">
    <property type="component" value="Unassembled WGS sequence"/>
</dbReference>
<dbReference type="InterPro" id="IPR010148">
    <property type="entry name" value="CRISPR-assoc_prot_CT1975"/>
</dbReference>
<dbReference type="EMBL" id="RQZC01000025">
    <property type="protein sequence ID" value="RRD25153.1"/>
    <property type="molecule type" value="Genomic_DNA"/>
</dbReference>
<protein>
    <submittedName>
        <fullName evidence="1">Type I-E CRISPR-associated protein Cas7/Cse4/CasC</fullName>
    </submittedName>
</protein>
<dbReference type="AlphaFoldDB" id="A0A3P1UXS1"/>
<evidence type="ECO:0000313" key="2">
    <source>
        <dbReference type="Proteomes" id="UP000271272"/>
    </source>
</evidence>
<name>A0A3P1UXS1_9ACTO</name>
<dbReference type="Pfam" id="PF09344">
    <property type="entry name" value="Cas_CT1975"/>
    <property type="match status" value="1"/>
</dbReference>
<dbReference type="OrthoDB" id="5291250at2"/>
<comment type="caution">
    <text evidence="1">The sequence shown here is derived from an EMBL/GenBank/DDBJ whole genome shotgun (WGS) entry which is preliminary data.</text>
</comment>
<reference evidence="1 2" key="1">
    <citation type="submission" date="2018-11" db="EMBL/GenBank/DDBJ databases">
        <title>Genomes From Bacteria Associated with the Canine Oral Cavity: a Test Case for Automated Genome-Based Taxonomic Assignment.</title>
        <authorList>
            <person name="Coil D.A."/>
            <person name="Jospin G."/>
            <person name="Darling A.E."/>
            <person name="Wallis C."/>
            <person name="Davis I.J."/>
            <person name="Harris S."/>
            <person name="Eisen J.A."/>
            <person name="Holcombe L.J."/>
            <person name="O'Flynn C."/>
        </authorList>
    </citation>
    <scope>NUCLEOTIDE SEQUENCE [LARGE SCALE GENOMIC DNA]</scope>
    <source>
        <strain evidence="1 2">OH5050</strain>
    </source>
</reference>
<keyword evidence="2" id="KW-1185">Reference proteome</keyword>
<dbReference type="RefSeq" id="WP_124934536.1">
    <property type="nucleotide sequence ID" value="NZ_JAGFOU010000011.1"/>
</dbReference>
<organism evidence="1 2">
    <name type="scientific">Actinomyces bowdenii</name>
    <dbReference type="NCBI Taxonomy" id="131109"/>
    <lineage>
        <taxon>Bacteria</taxon>
        <taxon>Bacillati</taxon>
        <taxon>Actinomycetota</taxon>
        <taxon>Actinomycetes</taxon>
        <taxon>Actinomycetales</taxon>
        <taxon>Actinomycetaceae</taxon>
        <taxon>Actinomyces</taxon>
    </lineage>
</organism>
<accession>A0A3P1UXS1</accession>
<proteinExistence type="predicted"/>
<sequence>MTLTIDIHALQSLPPSNINRDDTGAPKSAIFGGVLRQRVSSQAWKRAIRKDFETYLSKEDLGTRSKRVVDLVATRVCELDGGYDRAAAEKAAEAVFKAAGIKTVEPKVREGEDPRAPETGYLLFLSTGQVEQAARFILDNAGKAPSKKQAKEILDQGHSIDVAMFGRMVADAPEYNVDAAVQVAHAIGVHESEPEFDYFTAVDDEVDRGGEETGAGMIGTVQMMSSTLYRFATIDVLSLRENLGDDAQAAVTAAGSFLRSFIRSLPTGKLNTFANNTLPELVYVTVREDRPVSLVNAFERPVRGDEGTSRRRAAARALAQEARSVAEVYEMEPLASFVLSLSDLGEEMGGLGESVRLSELIDRVTAVVRQRLSEEQGA</sequence>
<gene>
    <name evidence="1" type="primary">cas7e</name>
    <name evidence="1" type="ORF">EII10_10985</name>
</gene>